<keyword evidence="1" id="KW-0812">Transmembrane</keyword>
<feature type="transmembrane region" description="Helical" evidence="1">
    <location>
        <begin position="20"/>
        <end position="35"/>
    </location>
</feature>
<proteinExistence type="predicted"/>
<accession>A0A2N1NC87</accession>
<organism evidence="2 3">
    <name type="scientific">Rhizophagus irregularis</name>
    <dbReference type="NCBI Taxonomy" id="588596"/>
    <lineage>
        <taxon>Eukaryota</taxon>
        <taxon>Fungi</taxon>
        <taxon>Fungi incertae sedis</taxon>
        <taxon>Mucoromycota</taxon>
        <taxon>Glomeromycotina</taxon>
        <taxon>Glomeromycetes</taxon>
        <taxon>Glomerales</taxon>
        <taxon>Glomeraceae</taxon>
        <taxon>Rhizophagus</taxon>
    </lineage>
</organism>
<reference evidence="2 3" key="1">
    <citation type="submission" date="2016-04" db="EMBL/GenBank/DDBJ databases">
        <title>Genome analyses suggest a sexual origin of heterokaryosis in a supposedly ancient asexual fungus.</title>
        <authorList>
            <person name="Ropars J."/>
            <person name="Sedzielewska K."/>
            <person name="Noel J."/>
            <person name="Charron P."/>
            <person name="Farinelli L."/>
            <person name="Marton T."/>
            <person name="Kruger M."/>
            <person name="Pelin A."/>
            <person name="Brachmann A."/>
            <person name="Corradi N."/>
        </authorList>
    </citation>
    <scope>NUCLEOTIDE SEQUENCE [LARGE SCALE GENOMIC DNA]</scope>
    <source>
        <strain evidence="2 3">C2</strain>
    </source>
</reference>
<keyword evidence="1" id="KW-0472">Membrane</keyword>
<dbReference type="Proteomes" id="UP000233469">
    <property type="component" value="Unassembled WGS sequence"/>
</dbReference>
<protein>
    <submittedName>
        <fullName evidence="2">Uncharacterized protein</fullName>
    </submittedName>
</protein>
<dbReference type="AlphaFoldDB" id="A0A2N1NC87"/>
<dbReference type="EMBL" id="LLXL01000512">
    <property type="protein sequence ID" value="PKK71516.1"/>
    <property type="molecule type" value="Genomic_DNA"/>
</dbReference>
<sequence>MKINLITKEVEVLEKRKKAYAVALMVVIMILPYNVKIDLRTDLDVIEWLYEYSKIGSVRRELDDKLYIYLNFINTILELININEYSLRWNYIPIEEAYRFWFKELTYNTISANGSNVLIDWSVSFKLINNEVTTPRNVNIEKMPRLDVLGIWICDKNDASDAEFVIFKDSIDEVLTNYTKEFDADKVKQFKECSFGQKSVLNEIFDVYMRILKGLKRKKKRVDDSDEDKNEGKKMLRIAYLD</sequence>
<evidence type="ECO:0000313" key="3">
    <source>
        <dbReference type="Proteomes" id="UP000233469"/>
    </source>
</evidence>
<gene>
    <name evidence="2" type="ORF">RhiirC2_778309</name>
</gene>
<comment type="caution">
    <text evidence="2">The sequence shown here is derived from an EMBL/GenBank/DDBJ whole genome shotgun (WGS) entry which is preliminary data.</text>
</comment>
<evidence type="ECO:0000256" key="1">
    <source>
        <dbReference type="SAM" id="Phobius"/>
    </source>
</evidence>
<keyword evidence="1" id="KW-1133">Transmembrane helix</keyword>
<reference evidence="2 3" key="2">
    <citation type="submission" date="2017-10" db="EMBL/GenBank/DDBJ databases">
        <title>Extensive intraspecific genome diversity in a model arbuscular mycorrhizal fungus.</title>
        <authorList>
            <person name="Chen E.C.H."/>
            <person name="Morin E."/>
            <person name="Baudet D."/>
            <person name="Noel J."/>
            <person name="Ndikumana S."/>
            <person name="Charron P."/>
            <person name="St-Onge C."/>
            <person name="Giorgi J."/>
            <person name="Grigoriev I.V."/>
            <person name="Roux C."/>
            <person name="Martin F.M."/>
            <person name="Corradi N."/>
        </authorList>
    </citation>
    <scope>NUCLEOTIDE SEQUENCE [LARGE SCALE GENOMIC DNA]</scope>
    <source>
        <strain evidence="2 3">C2</strain>
    </source>
</reference>
<evidence type="ECO:0000313" key="2">
    <source>
        <dbReference type="EMBL" id="PKK71516.1"/>
    </source>
</evidence>
<name>A0A2N1NC87_9GLOM</name>